<reference evidence="2" key="1">
    <citation type="submission" date="2015-03" db="EMBL/GenBank/DDBJ databases">
        <authorList>
            <person name="Nijsse Bart"/>
        </authorList>
    </citation>
    <scope>NUCLEOTIDE SEQUENCE [LARGE SCALE GENOMIC DNA]</scope>
</reference>
<dbReference type="AlphaFoldDB" id="A0A0U1KVA2"/>
<dbReference type="Proteomes" id="UP000049855">
    <property type="component" value="Unassembled WGS sequence"/>
</dbReference>
<accession>A0A0U1KVA2</accession>
<name>A0A0U1KVA2_9FIRM</name>
<evidence type="ECO:0000313" key="2">
    <source>
        <dbReference type="Proteomes" id="UP000049855"/>
    </source>
</evidence>
<gene>
    <name evidence="1" type="ORF">SpAn4DRAFT_2037</name>
</gene>
<organism evidence="1 2">
    <name type="scientific">Sporomusa ovata</name>
    <dbReference type="NCBI Taxonomy" id="2378"/>
    <lineage>
        <taxon>Bacteria</taxon>
        <taxon>Bacillati</taxon>
        <taxon>Bacillota</taxon>
        <taxon>Negativicutes</taxon>
        <taxon>Selenomonadales</taxon>
        <taxon>Sporomusaceae</taxon>
        <taxon>Sporomusa</taxon>
    </lineage>
</organism>
<proteinExistence type="predicted"/>
<keyword evidence="2" id="KW-1185">Reference proteome</keyword>
<dbReference type="EMBL" id="CTRP01000003">
    <property type="protein sequence ID" value="CQR71059.1"/>
    <property type="molecule type" value="Genomic_DNA"/>
</dbReference>
<sequence length="173" mass="18840">MNSRAVVTTLSASTVVEIKFVAVSIATVGSIIFEIVSADGNRFSLISLETMSPVNSPFTTEFAVMMRTSATPDDSVTEDAKLLVAPAPPLLPPPNFGFRQLPLLKLSEKYPIGTSLPSLSRRLFLRILKYLPIANMKITEATIMASQSIVNQSIYKTPNPLIHTLSHPAIRNN</sequence>
<protein>
    <submittedName>
        <fullName evidence="1">Uncharacterized protein</fullName>
    </submittedName>
</protein>
<evidence type="ECO:0000313" key="1">
    <source>
        <dbReference type="EMBL" id="CQR71059.1"/>
    </source>
</evidence>